<dbReference type="InterPro" id="IPR029016">
    <property type="entry name" value="GAF-like_dom_sf"/>
</dbReference>
<dbReference type="EMBL" id="FOOX01000012">
    <property type="protein sequence ID" value="SFG93952.1"/>
    <property type="molecule type" value="Genomic_DNA"/>
</dbReference>
<protein>
    <submittedName>
        <fullName evidence="8">Transcriptional regulator of acetoin/glycerol metabolism</fullName>
    </submittedName>
</protein>
<dbReference type="PANTHER" id="PTHR32071:SF57">
    <property type="entry name" value="C4-DICARBOXYLATE TRANSPORT TRANSCRIPTIONAL REGULATORY PROTEIN DCTD"/>
    <property type="match status" value="1"/>
</dbReference>
<dbReference type="SMART" id="SM00382">
    <property type="entry name" value="AAA"/>
    <property type="match status" value="1"/>
</dbReference>
<accession>A0A1I2VY30</accession>
<evidence type="ECO:0000256" key="4">
    <source>
        <dbReference type="ARBA" id="ARBA00023125"/>
    </source>
</evidence>
<evidence type="ECO:0000313" key="9">
    <source>
        <dbReference type="Proteomes" id="UP000199337"/>
    </source>
</evidence>
<dbReference type="InterPro" id="IPR009057">
    <property type="entry name" value="Homeodomain-like_sf"/>
</dbReference>
<dbReference type="InterPro" id="IPR013767">
    <property type="entry name" value="PAS_fold"/>
</dbReference>
<dbReference type="PROSITE" id="PS00676">
    <property type="entry name" value="SIGMA54_INTERACT_2"/>
    <property type="match status" value="1"/>
</dbReference>
<dbReference type="PROSITE" id="PS50045">
    <property type="entry name" value="SIGMA54_INTERACT_4"/>
    <property type="match status" value="1"/>
</dbReference>
<dbReference type="Proteomes" id="UP000199337">
    <property type="component" value="Unassembled WGS sequence"/>
</dbReference>
<dbReference type="Gene3D" id="1.10.8.60">
    <property type="match status" value="1"/>
</dbReference>
<evidence type="ECO:0000256" key="5">
    <source>
        <dbReference type="ARBA" id="ARBA00023163"/>
    </source>
</evidence>
<keyword evidence="2" id="KW-0067">ATP-binding</keyword>
<dbReference type="PRINTS" id="PR01590">
    <property type="entry name" value="HTHFIS"/>
</dbReference>
<name>A0A1I2VY30_9FIRM</name>
<dbReference type="PROSITE" id="PS50112">
    <property type="entry name" value="PAS"/>
    <property type="match status" value="1"/>
</dbReference>
<dbReference type="PANTHER" id="PTHR32071">
    <property type="entry name" value="TRANSCRIPTIONAL REGULATORY PROTEIN"/>
    <property type="match status" value="1"/>
</dbReference>
<dbReference type="RefSeq" id="WP_092472409.1">
    <property type="nucleotide sequence ID" value="NZ_FOOX01000012.1"/>
</dbReference>
<keyword evidence="4" id="KW-0238">DNA-binding</keyword>
<dbReference type="STRING" id="341036.SAMN05660649_03230"/>
<dbReference type="Pfam" id="PF00158">
    <property type="entry name" value="Sigma54_activat"/>
    <property type="match status" value="1"/>
</dbReference>
<dbReference type="InterPro" id="IPR025662">
    <property type="entry name" value="Sigma_54_int_dom_ATP-bd_1"/>
</dbReference>
<keyword evidence="3" id="KW-0805">Transcription regulation</keyword>
<reference evidence="9" key="1">
    <citation type="submission" date="2016-10" db="EMBL/GenBank/DDBJ databases">
        <authorList>
            <person name="Varghese N."/>
            <person name="Submissions S."/>
        </authorList>
    </citation>
    <scope>NUCLEOTIDE SEQUENCE [LARGE SCALE GENOMIC DNA]</scope>
    <source>
        <strain evidence="9">DSM 17038</strain>
    </source>
</reference>
<dbReference type="Gene3D" id="3.40.50.300">
    <property type="entry name" value="P-loop containing nucleotide triphosphate hydrolases"/>
    <property type="match status" value="1"/>
</dbReference>
<dbReference type="Pfam" id="PF02954">
    <property type="entry name" value="HTH_8"/>
    <property type="match status" value="1"/>
</dbReference>
<dbReference type="SUPFAM" id="SSF55781">
    <property type="entry name" value="GAF domain-like"/>
    <property type="match status" value="1"/>
</dbReference>
<dbReference type="GO" id="GO:0005524">
    <property type="term" value="F:ATP binding"/>
    <property type="evidence" value="ECO:0007669"/>
    <property type="project" value="UniProtKB-KW"/>
</dbReference>
<dbReference type="PROSITE" id="PS00688">
    <property type="entry name" value="SIGMA54_INTERACT_3"/>
    <property type="match status" value="1"/>
</dbReference>
<organism evidence="8 9">
    <name type="scientific">Desulfotruncus arcticus DSM 17038</name>
    <dbReference type="NCBI Taxonomy" id="1121424"/>
    <lineage>
        <taxon>Bacteria</taxon>
        <taxon>Bacillati</taxon>
        <taxon>Bacillota</taxon>
        <taxon>Clostridia</taxon>
        <taxon>Eubacteriales</taxon>
        <taxon>Desulfallaceae</taxon>
        <taxon>Desulfotruncus</taxon>
    </lineage>
</organism>
<dbReference type="SUPFAM" id="SSF55785">
    <property type="entry name" value="PYP-like sensor domain (PAS domain)"/>
    <property type="match status" value="1"/>
</dbReference>
<dbReference type="GO" id="GO:0043565">
    <property type="term" value="F:sequence-specific DNA binding"/>
    <property type="evidence" value="ECO:0007669"/>
    <property type="project" value="InterPro"/>
</dbReference>
<feature type="domain" description="PAS" evidence="7">
    <location>
        <begin position="215"/>
        <end position="260"/>
    </location>
</feature>
<dbReference type="CDD" id="cd00009">
    <property type="entry name" value="AAA"/>
    <property type="match status" value="1"/>
</dbReference>
<dbReference type="InterPro" id="IPR025944">
    <property type="entry name" value="Sigma_54_int_dom_CS"/>
</dbReference>
<dbReference type="Gene3D" id="1.10.10.60">
    <property type="entry name" value="Homeodomain-like"/>
    <property type="match status" value="1"/>
</dbReference>
<evidence type="ECO:0000256" key="3">
    <source>
        <dbReference type="ARBA" id="ARBA00023015"/>
    </source>
</evidence>
<dbReference type="Pfam" id="PF00989">
    <property type="entry name" value="PAS"/>
    <property type="match status" value="1"/>
</dbReference>
<dbReference type="PROSITE" id="PS00675">
    <property type="entry name" value="SIGMA54_INTERACT_1"/>
    <property type="match status" value="1"/>
</dbReference>
<dbReference type="InterPro" id="IPR002078">
    <property type="entry name" value="Sigma_54_int"/>
</dbReference>
<dbReference type="InterPro" id="IPR035965">
    <property type="entry name" value="PAS-like_dom_sf"/>
</dbReference>
<dbReference type="InterPro" id="IPR003593">
    <property type="entry name" value="AAA+_ATPase"/>
</dbReference>
<evidence type="ECO:0000313" key="8">
    <source>
        <dbReference type="EMBL" id="SFG93952.1"/>
    </source>
</evidence>
<dbReference type="InterPro" id="IPR025943">
    <property type="entry name" value="Sigma_54_int_dom_ATP-bd_2"/>
</dbReference>
<gene>
    <name evidence="8" type="ORF">SAMN05660649_03230</name>
</gene>
<proteinExistence type="predicted"/>
<keyword evidence="9" id="KW-1185">Reference proteome</keyword>
<evidence type="ECO:0000256" key="2">
    <source>
        <dbReference type="ARBA" id="ARBA00022840"/>
    </source>
</evidence>
<keyword evidence="1" id="KW-0547">Nucleotide-binding</keyword>
<dbReference type="Pfam" id="PF25601">
    <property type="entry name" value="AAA_lid_14"/>
    <property type="match status" value="1"/>
</dbReference>
<dbReference type="InterPro" id="IPR027417">
    <property type="entry name" value="P-loop_NTPase"/>
</dbReference>
<dbReference type="InterPro" id="IPR058031">
    <property type="entry name" value="AAA_lid_NorR"/>
</dbReference>
<dbReference type="OrthoDB" id="9803970at2"/>
<dbReference type="AlphaFoldDB" id="A0A1I2VY30"/>
<dbReference type="SUPFAM" id="SSF52540">
    <property type="entry name" value="P-loop containing nucleoside triphosphate hydrolases"/>
    <property type="match status" value="1"/>
</dbReference>
<dbReference type="SUPFAM" id="SSF46689">
    <property type="entry name" value="Homeodomain-like"/>
    <property type="match status" value="1"/>
</dbReference>
<dbReference type="Gene3D" id="3.30.450.40">
    <property type="match status" value="1"/>
</dbReference>
<dbReference type="InterPro" id="IPR000014">
    <property type="entry name" value="PAS"/>
</dbReference>
<dbReference type="FunFam" id="3.40.50.300:FF:000006">
    <property type="entry name" value="DNA-binding transcriptional regulator NtrC"/>
    <property type="match status" value="1"/>
</dbReference>
<evidence type="ECO:0000256" key="1">
    <source>
        <dbReference type="ARBA" id="ARBA00022741"/>
    </source>
</evidence>
<keyword evidence="5" id="KW-0804">Transcription</keyword>
<evidence type="ECO:0000259" key="7">
    <source>
        <dbReference type="PROSITE" id="PS50112"/>
    </source>
</evidence>
<dbReference type="GO" id="GO:0006355">
    <property type="term" value="P:regulation of DNA-templated transcription"/>
    <property type="evidence" value="ECO:0007669"/>
    <property type="project" value="InterPro"/>
</dbReference>
<dbReference type="Gene3D" id="3.30.450.20">
    <property type="entry name" value="PAS domain"/>
    <property type="match status" value="1"/>
</dbReference>
<feature type="domain" description="Sigma-54 factor interaction" evidence="6">
    <location>
        <begin position="344"/>
        <end position="575"/>
    </location>
</feature>
<evidence type="ECO:0000259" key="6">
    <source>
        <dbReference type="PROSITE" id="PS50045"/>
    </source>
</evidence>
<sequence>MKLTQNRLKQIWGKMLSGNFEEFGILRPELQASWKRCLQYKVDPYIPKIPVIGNHDLLAGKMRLNELIDISLPVMKNLYDFVKNSGFIVVLADTDGILIESMGDQEIMDSAQGVSFISGTNWSEESAGTNAIGTVLKTLEPIQIIGCEHFCQGIQNWTCSAAPIHEPDGNIVGVLDMSGHVKNVHLHTLGMVVAAVYAIENQMLSRRAWRNLEISNNYKNTIIESINEGLLAVDPRGFVSHVNMVAAGILGKDPEEIINNPISMILGEKNKLIANIILSQGDMTDREVNIYNNTGKTTCLITSRSICKKNKNEGTVILFNEIARARKLVQHMSGSEARLTFSDIIGQNEKFMETVRLAKAISGSISNVLLLGESGTGKDLFAQAIHNGSVRGNGPFVAINCGAIPRELIASELFGYSEGSFTGAKRGGKPGKFELANGGTIFLDEIGEMPLQLQTILLRAIEQKTITRIGGHDLIPVDVRIIAATNKNLQDEVGKGNFRQDLYYRLNVVRIDMVPLRERQEDIPLLINHFVKHLCSKLNKTKMMQVDAKVIKALKNYHWPGNIRELQNILERAVNVCQGSVLTPDDLPADFKVKDVRQVLLPVELYEKEMIGQLLKKHNHNITRVANELGISRSTLYRKLYKFKLS</sequence>
<dbReference type="InterPro" id="IPR002197">
    <property type="entry name" value="HTH_Fis"/>
</dbReference>